<name>A0ABT0EBF6_9PSED</name>
<dbReference type="Proteomes" id="UP001317085">
    <property type="component" value="Unassembled WGS sequence"/>
</dbReference>
<organism evidence="1 2">
    <name type="scientific">Pseudomonas emilianonis</name>
    <dbReference type="NCBI Taxonomy" id="2915812"/>
    <lineage>
        <taxon>Bacteria</taxon>
        <taxon>Pseudomonadati</taxon>
        <taxon>Pseudomonadota</taxon>
        <taxon>Gammaproteobacteria</taxon>
        <taxon>Pseudomonadales</taxon>
        <taxon>Pseudomonadaceae</taxon>
        <taxon>Pseudomonas</taxon>
    </lineage>
</organism>
<dbReference type="RefSeq" id="WP_247395709.1">
    <property type="nucleotide sequence ID" value="NZ_JAKNRV010000004.1"/>
</dbReference>
<keyword evidence="2" id="KW-1185">Reference proteome</keyword>
<reference evidence="1 2" key="1">
    <citation type="submission" date="2022-02" db="EMBL/GenBank/DDBJ databases">
        <title>Comparative genomics of the first Antarctic Pseudomonas spp. capable of biotransforming 2,4,6-Trinitrotoluene.</title>
        <authorList>
            <person name="Cabrera M.A."/>
            <person name="Marquez S.L."/>
            <person name="Perez-Donoso J.M."/>
        </authorList>
    </citation>
    <scope>NUCLEOTIDE SEQUENCE [LARGE SCALE GENOMIC DNA]</scope>
    <source>
        <strain evidence="1 2">TNT11</strain>
    </source>
</reference>
<sequence>MNVVSSPLYTNEVSSEFLSNLDKSRLAERTPDTCNEHVLAIVKQRQEHIKAHPPIAIYRIAAQGSQTGNGGVIQHATSPMQFKLDNGQQVRAAQKGDYVVYADGTQAQIVTAAGEGNSHIALVGSLLSNGDQIINTPQNHTLLIAREGVPMAEDFLPSV</sequence>
<evidence type="ECO:0008006" key="3">
    <source>
        <dbReference type="Google" id="ProtNLM"/>
    </source>
</evidence>
<dbReference type="EMBL" id="JAKNRV010000004">
    <property type="protein sequence ID" value="MCK1782985.1"/>
    <property type="molecule type" value="Genomic_DNA"/>
</dbReference>
<comment type="caution">
    <text evidence="1">The sequence shown here is derived from an EMBL/GenBank/DDBJ whole genome shotgun (WGS) entry which is preliminary data.</text>
</comment>
<evidence type="ECO:0000313" key="2">
    <source>
        <dbReference type="Proteomes" id="UP001317085"/>
    </source>
</evidence>
<evidence type="ECO:0000313" key="1">
    <source>
        <dbReference type="EMBL" id="MCK1782985.1"/>
    </source>
</evidence>
<proteinExistence type="predicted"/>
<protein>
    <recommendedName>
        <fullName evidence="3">PAAR domain-containing protein</fullName>
    </recommendedName>
</protein>
<gene>
    <name evidence="1" type="ORF">L9Z73_00985</name>
</gene>
<accession>A0ABT0EBF6</accession>